<dbReference type="GO" id="GO:0005737">
    <property type="term" value="C:cytoplasm"/>
    <property type="evidence" value="ECO:0007669"/>
    <property type="project" value="TreeGrafter"/>
</dbReference>
<dbReference type="PANTHER" id="PTHR31139:SF4">
    <property type="entry name" value="ECTOPIC P GRANULES PROTEIN 5 HOMOLOG"/>
    <property type="match status" value="1"/>
</dbReference>
<dbReference type="GO" id="GO:0097352">
    <property type="term" value="P:autophagosome maturation"/>
    <property type="evidence" value="ECO:0007669"/>
    <property type="project" value="TreeGrafter"/>
</dbReference>
<evidence type="ECO:0000313" key="7">
    <source>
        <dbReference type="RefSeq" id="XP_032809456.1"/>
    </source>
</evidence>
<proteinExistence type="inferred from homology"/>
<dbReference type="RefSeq" id="XP_032809456.1">
    <property type="nucleotide sequence ID" value="XM_032953565.1"/>
</dbReference>
<feature type="domain" description="Epg5-like TPR" evidence="5">
    <location>
        <begin position="1271"/>
        <end position="1499"/>
    </location>
</feature>
<name>A0AAJ7T180_PETMA</name>
<evidence type="ECO:0000313" key="6">
    <source>
        <dbReference type="Proteomes" id="UP001318040"/>
    </source>
</evidence>
<organism evidence="6 7">
    <name type="scientific">Petromyzon marinus</name>
    <name type="common">Sea lamprey</name>
    <dbReference type="NCBI Taxonomy" id="7757"/>
    <lineage>
        <taxon>Eukaryota</taxon>
        <taxon>Metazoa</taxon>
        <taxon>Chordata</taxon>
        <taxon>Craniata</taxon>
        <taxon>Vertebrata</taxon>
        <taxon>Cyclostomata</taxon>
        <taxon>Hyperoartia</taxon>
        <taxon>Petromyzontiformes</taxon>
        <taxon>Petromyzontidae</taxon>
        <taxon>Petromyzon</taxon>
    </lineage>
</organism>
<reference evidence="7" key="1">
    <citation type="submission" date="2025-08" db="UniProtKB">
        <authorList>
            <consortium name="RefSeq"/>
        </authorList>
    </citation>
    <scope>IDENTIFICATION</scope>
    <source>
        <tissue evidence="7">Sperm</tissue>
    </source>
</reference>
<dbReference type="Pfam" id="PF26573">
    <property type="entry name" value="TPR_Epg5_2"/>
    <property type="match status" value="1"/>
</dbReference>
<dbReference type="InterPro" id="IPR051436">
    <property type="entry name" value="Autophagy-related_EPG5"/>
</dbReference>
<dbReference type="InterPro" id="IPR059030">
    <property type="entry name" value="TPR_Epg5_mid"/>
</dbReference>
<dbReference type="Proteomes" id="UP001318040">
    <property type="component" value="Chromosome 13"/>
</dbReference>
<gene>
    <name evidence="7" type="primary">EPG5</name>
</gene>
<evidence type="ECO:0000256" key="3">
    <source>
        <dbReference type="SAM" id="MobiDB-lite"/>
    </source>
</evidence>
<dbReference type="Pfam" id="PF26103">
    <property type="entry name" value="TPR_Epg5"/>
    <property type="match status" value="1"/>
</dbReference>
<dbReference type="InterPro" id="IPR058750">
    <property type="entry name" value="TPR_Epg5"/>
</dbReference>
<evidence type="ECO:0000256" key="1">
    <source>
        <dbReference type="ARBA" id="ARBA00010948"/>
    </source>
</evidence>
<dbReference type="PANTHER" id="PTHR31139">
    <property type="entry name" value="ECTOPIC P GRANULES PROTEIN 5 HOMOLOG"/>
    <property type="match status" value="1"/>
</dbReference>
<comment type="similarity">
    <text evidence="1">Belongs to the EPG5 family.</text>
</comment>
<evidence type="ECO:0000256" key="2">
    <source>
        <dbReference type="ARBA" id="ARBA00023006"/>
    </source>
</evidence>
<dbReference type="KEGG" id="pmrn:116942034"/>
<feature type="compositionally biased region" description="Low complexity" evidence="3">
    <location>
        <begin position="1428"/>
        <end position="1440"/>
    </location>
</feature>
<dbReference type="CTD" id="57724"/>
<protein>
    <submittedName>
        <fullName evidence="7">Ectopic P granules protein 5 homolog isoform X1</fullName>
    </submittedName>
</protein>
<feature type="region of interest" description="Disordered" evidence="3">
    <location>
        <begin position="1"/>
        <end position="90"/>
    </location>
</feature>
<evidence type="ECO:0000259" key="5">
    <source>
        <dbReference type="Pfam" id="PF26573"/>
    </source>
</evidence>
<accession>A0AAJ7T180</accession>
<keyword evidence="2" id="KW-0072">Autophagy</keyword>
<evidence type="ECO:0000259" key="4">
    <source>
        <dbReference type="Pfam" id="PF26103"/>
    </source>
</evidence>
<feature type="region of interest" description="Disordered" evidence="3">
    <location>
        <begin position="1523"/>
        <end position="1555"/>
    </location>
</feature>
<keyword evidence="6" id="KW-1185">Reference proteome</keyword>
<feature type="domain" description="Epg5-like central TPR repeats" evidence="4">
    <location>
        <begin position="1757"/>
        <end position="2158"/>
    </location>
</feature>
<feature type="compositionally biased region" description="Basic and acidic residues" evidence="3">
    <location>
        <begin position="39"/>
        <end position="76"/>
    </location>
</feature>
<feature type="compositionally biased region" description="Basic and acidic residues" evidence="3">
    <location>
        <begin position="13"/>
        <end position="29"/>
    </location>
</feature>
<sequence length="2636" mass="292420">MAEAVRPRRKQRQRADQAKDKNKLSKTYDDVEQPVPPKATREDSQVDSSHEIAGKHRVRGEQQRERTCAGPERMEGTPESLPKAPEETSKLESAQSILPDAWEAGDVGKVQKLLPAAPTDVSTHVDLAKDSWTDLESEAHVSEGRLVGTKCHVPAEVPSPLYPALSQVEGEGAALVEVSEDAADLVEAFPSMDVGASFDLGKSTAVLHVAKTAERLRSHRELVAQMSSVTIEKLYPELPREVADERVHTSQEKDIEGEKEADAAFSYEQLRMLYPCSWLEGPVAMATMEEEFSSQARQEGHELHELLLHYLRCRRELLSAQAQLQAMLSEYKALKRRLWIFTEGQATAQGICADKVKVTGKHHFQTVELNAGAFTELQRLLKARSELLYQTLALHTYTSVLSRLQVESYLHHLLRQTPAFRAFTHSVDSPPERRTPKSKCTVSELLQLTRSVSVLFGFKRRSITDAQFNSDVQGWLQQLVAVLLRVGSINEDIFLLNHVLRCPAGVADWAAPFLQIRMGEGPGIVSRFMKPLAVLMSPVRNRSEFLCQLKALEKLPFPVSAQAAGEKQQLWTFVDEAGEEEENEDSWLLLLENDLVALFCQFPFQELFQKLLGMQDDGTYTVAQSTSGEMMKLLAVAGAVIEVLASGLETFNRVRYRQFVKRIGQTMRLTVSHVSDCWSRFSQQHRDSVASAAALRQYGLGKLQAEFDQLFLRTAAFVMRTKRLGIWQFMSEMPYGRLSMPMLWRLYCSMHLSEREGLEPYMHLSVTECKAKLLDKEFCDTFEEYLSGLDESEAIFLLTAFGKMAQAQREDDDEELVSTITLEIYRVAYVSAQTRELCSKVGRELLVVIAGAHPHVVSLLLAQAKDSLDQVGLAALYLFKELPLTWWRPTSEDMILLGNWLVENGLLTVQNKLTCLILEGMNWGLNAQGTGLAVDSSIHLEVALLVMEAYQRFLANKPYGGIISESIKQVSYLASVVRASQSPESIFNAWAWELVLRLKLHHMDWILPGGAGAMTPSPRALPDLAVDTELHPLRKAVAAGIPLGCYLALSITTLGHSVEEFCAKGVLLLSALVDARCLRATVFILAKILPRFYSCPFYLLKNQQFLQLVQTFLQVDGGVAQGVTQQVTHKVTQHFSSALAFGENVRLLNSVIQAHVSDSCHPGAVGPAAVLDFWCQLLTSLGGWYREPLGLFLLDQLCKAAFYHRQEEGLHKVFYLLHKTALGYHGDKGIVSSLISWVVSGNPTPSFIEGEANSSEVWFAWTVLNTEAIFEEDSQVRKHVELELQTNPMFSPEQALKKAQSKLKMPVAPSPQRLMVYRWAHQALVTPEDHPVLPLIWQKFLLLYLHRPGQETGMPYGGSVGSRFFQAPAQRALLDRLKKRLAELADYHHGASKAVPAPRTFNVGTTGPPAPPVPTSSSSPARPQQPHTSPSAPSATAAATAPELHKELVKLFHLFRCWLDDEKLQGADLYLPSVPLHYNPHRMVRIFNNDQDLWLEFVDMTLIGRDLAGCCNDWLKELQSNRVLTPGSNTAPGELGKSVNRGSPQRPKRPCEPPPLPWLKTPVPAVVASCLCDDRVAEQLVAKDLQVLQQQACQATVRECRQVALDQDLLELLPGLYYNGEDQEVLQLECRPGYTSSSTHSCTGAATITIKFERAYMNERIKQQLHDTRVEAKQLLAETSQLPHRRVPEAAVHTEELLTALINEYKVQPKVGMRETGVALFYLMVSFVSEETTRYPPSRQFLSSCLEVLGQMFISGVETESERLLQTVLKNSCLCSLLSPHFTPNAAPRAFVGMYSLVAATLSADTSDMVFMLLTKFDVLQWLSVARPPLPWRSELLAGVYAALRTCGAQPSAEMVASSGLLRSHWRKLLAHHFPDHYGETLRMLVDGSDEQKLSPEVWSDVLLTLGCTEAGPNETWTAPAATITTATAAAAITIEPDRAGLLSDVQVRETMEWLARQLLALRLLRQGRRSFGLYSAWRPYVPAIASLYGFLGRNLLRAERARLVRNGKAGTTDAEAAAQSIYSLLTDLFKPWILHLETGDKSCPRSAPWLDVDSALACTMVRLFCDCVRALHELFSDLLPFGGKGSLWLHWQHYCSTMAQPGIPKHVLAVYHSEFAALPWARFQPDIQAMQAFFKVECGGQASCFRFLGSALCQVNWLEVLAGAWGPFPSGETCAMLTYLLYTLAALAKESSFLDAPDGPLPILMAQAAAFPWQLVDPAAYESVAKYVGDHFQASLVLGAPGDAASRLLPVLKAAAGLAPGTCPHPDALPKCRAYVKLLVGLLSKEIAHPNAAAALTGLLEDVQNFAPPGLDVQTLYTIHTQLVVELLVLLNQGSLEKAAPLVNGLTAWLDGHPHSPLVLPVLTAACRSLASVRHMAELVETSIAAHFAGIQAAQGSEAWAPVLSALHMPELTLKAFVDECMSLGAFLTLHAHLLQLQHRNETLVYEMQLLLQVVGWIARAVPKTMSQEPKLLLWWHKALELLLLQLLHNKKLPLGEMARVLRSLVSSLTQLAEERVMSGLLGVLGLGHKSPLSPRFRLAARSMAVFLQAQLLDEHTLRLQPSSLLQLTPRTAQALSSLEALGLNKQYVEFQGEIQGVCQFTREHQHCLHDANRLLATLAIALFPSVRYLDIIRS</sequence>
<feature type="region of interest" description="Disordered" evidence="3">
    <location>
        <begin position="1395"/>
        <end position="1440"/>
    </location>
</feature>